<feature type="domain" description="HTH lysR-type" evidence="5">
    <location>
        <begin position="1"/>
        <end position="58"/>
    </location>
</feature>
<dbReference type="Pfam" id="PF00126">
    <property type="entry name" value="HTH_1"/>
    <property type="match status" value="1"/>
</dbReference>
<keyword evidence="7" id="KW-1185">Reference proteome</keyword>
<dbReference type="PANTHER" id="PTHR30126">
    <property type="entry name" value="HTH-TYPE TRANSCRIPTIONAL REGULATOR"/>
    <property type="match status" value="1"/>
</dbReference>
<dbReference type="Gene3D" id="1.10.10.10">
    <property type="entry name" value="Winged helix-like DNA-binding domain superfamily/Winged helix DNA-binding domain"/>
    <property type="match status" value="1"/>
</dbReference>
<evidence type="ECO:0000313" key="7">
    <source>
        <dbReference type="Proteomes" id="UP000596248"/>
    </source>
</evidence>
<keyword evidence="4" id="KW-0804">Transcription</keyword>
<name>A0ABX7FJE9_BRECH</name>
<organism evidence="6 7">
    <name type="scientific">Brevibacillus choshinensis</name>
    <dbReference type="NCBI Taxonomy" id="54911"/>
    <lineage>
        <taxon>Bacteria</taxon>
        <taxon>Bacillati</taxon>
        <taxon>Bacillota</taxon>
        <taxon>Bacilli</taxon>
        <taxon>Bacillales</taxon>
        <taxon>Paenibacillaceae</taxon>
        <taxon>Brevibacillus</taxon>
    </lineage>
</organism>
<sequence>MDFEWFRSFISIYKHGSVSEAAKTRMMTQPAMSQHLAALEAEVGEPLFSRTPRKMVPTERGKELYTRVVPLIEGLEETTQSFKTLSSPSLPVVKIGAAHEFFREMIAPYVVDFPMRVVAHYGIASVLLDLLLEEKVDVIVTSQKLSAPGVEYLPYLQEDFVIVAPHDFPEPAFDDPRKWESWLSSQPWISYGLELPIIRRYWREYFQKRPQLQLAHVLPDLHAILSAIEHGAGLSLLPTFMLAESLQAGKAKTIYSTCQVHNQLYLAYLIKNRNAPHLKTAIESLRSTLKK</sequence>
<dbReference type="PROSITE" id="PS50931">
    <property type="entry name" value="HTH_LYSR"/>
    <property type="match status" value="1"/>
</dbReference>
<dbReference type="PANTHER" id="PTHR30126:SF40">
    <property type="entry name" value="HTH-TYPE TRANSCRIPTIONAL REGULATOR GLTR"/>
    <property type="match status" value="1"/>
</dbReference>
<evidence type="ECO:0000313" key="6">
    <source>
        <dbReference type="EMBL" id="QRG65859.1"/>
    </source>
</evidence>
<dbReference type="RefSeq" id="WP_203352929.1">
    <property type="nucleotide sequence ID" value="NZ_CP069127.1"/>
</dbReference>
<evidence type="ECO:0000256" key="1">
    <source>
        <dbReference type="ARBA" id="ARBA00009437"/>
    </source>
</evidence>
<dbReference type="Proteomes" id="UP000596248">
    <property type="component" value="Chromosome"/>
</dbReference>
<dbReference type="Pfam" id="PF03466">
    <property type="entry name" value="LysR_substrate"/>
    <property type="match status" value="1"/>
</dbReference>
<dbReference type="SUPFAM" id="SSF53850">
    <property type="entry name" value="Periplasmic binding protein-like II"/>
    <property type="match status" value="1"/>
</dbReference>
<dbReference type="EMBL" id="CP069127">
    <property type="protein sequence ID" value="QRG65859.1"/>
    <property type="molecule type" value="Genomic_DNA"/>
</dbReference>
<evidence type="ECO:0000259" key="5">
    <source>
        <dbReference type="PROSITE" id="PS50931"/>
    </source>
</evidence>
<keyword evidence="2" id="KW-0805">Transcription regulation</keyword>
<dbReference type="InterPro" id="IPR036390">
    <property type="entry name" value="WH_DNA-bd_sf"/>
</dbReference>
<accession>A0ABX7FJE9</accession>
<dbReference type="InterPro" id="IPR000847">
    <property type="entry name" value="LysR_HTH_N"/>
</dbReference>
<evidence type="ECO:0000256" key="2">
    <source>
        <dbReference type="ARBA" id="ARBA00023015"/>
    </source>
</evidence>
<dbReference type="InterPro" id="IPR036388">
    <property type="entry name" value="WH-like_DNA-bd_sf"/>
</dbReference>
<dbReference type="InterPro" id="IPR005119">
    <property type="entry name" value="LysR_subst-bd"/>
</dbReference>
<dbReference type="PRINTS" id="PR00039">
    <property type="entry name" value="HTHLYSR"/>
</dbReference>
<comment type="similarity">
    <text evidence="1">Belongs to the LysR transcriptional regulatory family.</text>
</comment>
<keyword evidence="3" id="KW-0238">DNA-binding</keyword>
<proteinExistence type="inferred from homology"/>
<reference evidence="6 7" key="1">
    <citation type="submission" date="2021-01" db="EMBL/GenBank/DDBJ databases">
        <title>Identification of strong promoters based on the transcriptome of Brevibacillus choshinensis.</title>
        <authorList>
            <person name="Yao D."/>
            <person name="Zhang K."/>
            <person name="Wu J."/>
        </authorList>
    </citation>
    <scope>NUCLEOTIDE SEQUENCE [LARGE SCALE GENOMIC DNA]</scope>
    <source>
        <strain evidence="6 7">HPD31-SP3</strain>
    </source>
</reference>
<protein>
    <submittedName>
        <fullName evidence="6">LysR family transcriptional regulator</fullName>
    </submittedName>
</protein>
<gene>
    <name evidence="6" type="ORF">JNE38_20040</name>
</gene>
<dbReference type="Gene3D" id="3.40.190.290">
    <property type="match status" value="1"/>
</dbReference>
<evidence type="ECO:0000256" key="4">
    <source>
        <dbReference type="ARBA" id="ARBA00023163"/>
    </source>
</evidence>
<dbReference type="SUPFAM" id="SSF46785">
    <property type="entry name" value="Winged helix' DNA-binding domain"/>
    <property type="match status" value="1"/>
</dbReference>
<evidence type="ECO:0000256" key="3">
    <source>
        <dbReference type="ARBA" id="ARBA00023125"/>
    </source>
</evidence>
<dbReference type="CDD" id="cd05466">
    <property type="entry name" value="PBP2_LTTR_substrate"/>
    <property type="match status" value="1"/>
</dbReference>